<dbReference type="KEGG" id="fmr:Fuma_04180"/>
<dbReference type="EMBL" id="CP017641">
    <property type="protein sequence ID" value="APZ94548.1"/>
    <property type="molecule type" value="Genomic_DNA"/>
</dbReference>
<evidence type="ECO:0000256" key="1">
    <source>
        <dbReference type="SAM" id="Phobius"/>
    </source>
</evidence>
<dbReference type="OrthoDB" id="10001523at2"/>
<evidence type="ECO:0000313" key="3">
    <source>
        <dbReference type="Proteomes" id="UP000187735"/>
    </source>
</evidence>
<keyword evidence="1" id="KW-0472">Membrane</keyword>
<dbReference type="Proteomes" id="UP000187735">
    <property type="component" value="Chromosome"/>
</dbReference>
<dbReference type="PROSITE" id="PS51257">
    <property type="entry name" value="PROKAR_LIPOPROTEIN"/>
    <property type="match status" value="1"/>
</dbReference>
<keyword evidence="3" id="KW-1185">Reference proteome</keyword>
<evidence type="ECO:0000313" key="2">
    <source>
        <dbReference type="EMBL" id="APZ94548.1"/>
    </source>
</evidence>
<dbReference type="STRING" id="1891926.Fuma_04180"/>
<organism evidence="2 3">
    <name type="scientific">Fuerstiella marisgermanici</name>
    <dbReference type="NCBI Taxonomy" id="1891926"/>
    <lineage>
        <taxon>Bacteria</taxon>
        <taxon>Pseudomonadati</taxon>
        <taxon>Planctomycetota</taxon>
        <taxon>Planctomycetia</taxon>
        <taxon>Planctomycetales</taxon>
        <taxon>Planctomycetaceae</taxon>
        <taxon>Fuerstiella</taxon>
    </lineage>
</organism>
<gene>
    <name evidence="2" type="ORF">Fuma_04180</name>
</gene>
<accession>A0A1P8WKH0</accession>
<reference evidence="2 3" key="1">
    <citation type="journal article" date="2016" name="Front. Microbiol.">
        <title>Fuerstia marisgermanicae gen. nov., sp. nov., an Unusual Member of the Phylum Planctomycetes from the German Wadden Sea.</title>
        <authorList>
            <person name="Kohn T."/>
            <person name="Heuer A."/>
            <person name="Jogler M."/>
            <person name="Vollmers J."/>
            <person name="Boedeker C."/>
            <person name="Bunk B."/>
            <person name="Rast P."/>
            <person name="Borchert D."/>
            <person name="Glockner I."/>
            <person name="Freese H.M."/>
            <person name="Klenk H.P."/>
            <person name="Overmann J."/>
            <person name="Kaster A.K."/>
            <person name="Rohde M."/>
            <person name="Wiegand S."/>
            <person name="Jogler C."/>
        </authorList>
    </citation>
    <scope>NUCLEOTIDE SEQUENCE [LARGE SCALE GENOMIC DNA]</scope>
    <source>
        <strain evidence="2 3">NH11</strain>
    </source>
</reference>
<name>A0A1P8WKH0_9PLAN</name>
<keyword evidence="1" id="KW-0812">Transmembrane</keyword>
<proteinExistence type="predicted"/>
<protein>
    <submittedName>
        <fullName evidence="2">Uncharacterized protein</fullName>
    </submittedName>
</protein>
<keyword evidence="1" id="KW-1133">Transmembrane helix</keyword>
<dbReference type="RefSeq" id="WP_145944282.1">
    <property type="nucleotide sequence ID" value="NZ_CP017641.1"/>
</dbReference>
<feature type="transmembrane region" description="Helical" evidence="1">
    <location>
        <begin position="338"/>
        <end position="356"/>
    </location>
</feature>
<sequence>MKQLYGKRTGWMWCVNGLLIGCLLVMPTGTAEAGPGALIAKVFQAIGTKAHKLMGKGWAAGSRAAGAAGKTAPQAGKAAAKTVGKSGGQAAKTVSRVGTTTGGKVAGRTGAATATATGGAGSQAAKAASGSTAAKAGDKYDKVADTLTHTFADLPADLGVTSTVASAGTKVVSQAVSRTTKSAAAKTVEQAGRKAAAQVATASAKAASGAASRVLKHLGPSGGAILGKLNPNSTARLAEMSSLLARSPHKAQWMKLLGKHGGSCVDFLWKHKKGILVGTTATAVVLKPGDFLASIGSVAEASVTTAGKVAVNMTDKAAEHVAKPLAMSVASSSSWHTFWNFVFITLFVVVAARCYAKRR</sequence>
<dbReference type="AlphaFoldDB" id="A0A1P8WKH0"/>